<evidence type="ECO:0000313" key="8">
    <source>
        <dbReference type="EMBL" id="ETI54135.1"/>
    </source>
</evidence>
<evidence type="ECO:0000256" key="4">
    <source>
        <dbReference type="PROSITE-ProRule" id="PRU00325"/>
    </source>
</evidence>
<dbReference type="InterPro" id="IPR048324">
    <property type="entry name" value="ZSWIM1-3_RNaseH-like"/>
</dbReference>
<evidence type="ECO:0000256" key="1">
    <source>
        <dbReference type="ARBA" id="ARBA00005234"/>
    </source>
</evidence>
<comment type="similarity">
    <text evidence="1">Belongs to the peptidase C48 family.</text>
</comment>
<accession>V9FRK6</accession>
<keyword evidence="4" id="KW-0479">Metal-binding</keyword>
<evidence type="ECO:0000259" key="6">
    <source>
        <dbReference type="PROSITE" id="PS50600"/>
    </source>
</evidence>
<feature type="compositionally biased region" description="Low complexity" evidence="5">
    <location>
        <begin position="40"/>
        <end position="54"/>
    </location>
</feature>
<dbReference type="eggNOG" id="ENOG502RRXV">
    <property type="taxonomic scope" value="Eukaryota"/>
</dbReference>
<feature type="region of interest" description="Disordered" evidence="5">
    <location>
        <begin position="932"/>
        <end position="958"/>
    </location>
</feature>
<evidence type="ECO:0000256" key="5">
    <source>
        <dbReference type="SAM" id="MobiDB-lite"/>
    </source>
</evidence>
<keyword evidence="4" id="KW-0862">Zinc</keyword>
<keyword evidence="9" id="KW-1185">Reference proteome</keyword>
<dbReference type="GO" id="GO:0008234">
    <property type="term" value="F:cysteine-type peptidase activity"/>
    <property type="evidence" value="ECO:0007669"/>
    <property type="project" value="InterPro"/>
</dbReference>
<dbReference type="InterPro" id="IPR038765">
    <property type="entry name" value="Papain-like_cys_pep_sf"/>
</dbReference>
<dbReference type="Proteomes" id="UP000018721">
    <property type="component" value="Unassembled WGS sequence"/>
</dbReference>
<feature type="region of interest" description="Disordered" evidence="5">
    <location>
        <begin position="845"/>
        <end position="878"/>
    </location>
</feature>
<dbReference type="HOGENOM" id="CLU_259810_0_0_1"/>
<feature type="region of interest" description="Disordered" evidence="5">
    <location>
        <begin position="1"/>
        <end position="83"/>
    </location>
</feature>
<protein>
    <recommendedName>
        <fullName evidence="10">Ubiquitin-like protease family profile domain-containing protein</fullName>
    </recommendedName>
</protein>
<dbReference type="PANTHER" id="PTHR31569:SF4">
    <property type="entry name" value="SWIM-TYPE DOMAIN-CONTAINING PROTEIN"/>
    <property type="match status" value="1"/>
</dbReference>
<reference evidence="8 9" key="1">
    <citation type="submission" date="2013-11" db="EMBL/GenBank/DDBJ databases">
        <title>The Genome Sequence of Phytophthora parasitica P1569.</title>
        <authorList>
            <consortium name="The Broad Institute Genomics Platform"/>
            <person name="Russ C."/>
            <person name="Tyler B."/>
            <person name="Panabieres F."/>
            <person name="Shan W."/>
            <person name="Tripathy S."/>
            <person name="Grunwald N."/>
            <person name="Machado M."/>
            <person name="Johnson C.S."/>
            <person name="Arredondo F."/>
            <person name="Hong C."/>
            <person name="Coffey M."/>
            <person name="Young S.K."/>
            <person name="Zeng Q."/>
            <person name="Gargeya S."/>
            <person name="Fitzgerald M."/>
            <person name="Abouelleil A."/>
            <person name="Alvarado L."/>
            <person name="Chapman S.B."/>
            <person name="Gainer-Dewar J."/>
            <person name="Goldberg J."/>
            <person name="Griggs A."/>
            <person name="Gujja S."/>
            <person name="Hansen M."/>
            <person name="Howarth C."/>
            <person name="Imamovic A."/>
            <person name="Ireland A."/>
            <person name="Larimer J."/>
            <person name="McCowan C."/>
            <person name="Murphy C."/>
            <person name="Pearson M."/>
            <person name="Poon T.W."/>
            <person name="Priest M."/>
            <person name="Roberts A."/>
            <person name="Saif S."/>
            <person name="Shea T."/>
            <person name="Sykes S."/>
            <person name="Wortman J."/>
            <person name="Nusbaum C."/>
            <person name="Birren B."/>
        </authorList>
    </citation>
    <scope>NUCLEOTIDE SEQUENCE [LARGE SCALE GENOMIC DNA]</scope>
    <source>
        <strain evidence="8 9">P1569</strain>
    </source>
</reference>
<proteinExistence type="inferred from homology"/>
<dbReference type="InterPro" id="IPR003653">
    <property type="entry name" value="Peptidase_C48_C"/>
</dbReference>
<dbReference type="Gene3D" id="3.40.395.10">
    <property type="entry name" value="Adenoviral Proteinase, Chain A"/>
    <property type="match status" value="1"/>
</dbReference>
<dbReference type="GO" id="GO:0006508">
    <property type="term" value="P:proteolysis"/>
    <property type="evidence" value="ECO:0007669"/>
    <property type="project" value="UniProtKB-KW"/>
</dbReference>
<feature type="compositionally biased region" description="Basic residues" evidence="5">
    <location>
        <begin position="945"/>
        <end position="957"/>
    </location>
</feature>
<keyword evidence="4" id="KW-0863">Zinc-finger</keyword>
<feature type="compositionally biased region" description="Polar residues" evidence="5">
    <location>
        <begin position="845"/>
        <end position="864"/>
    </location>
</feature>
<feature type="domain" description="Ubiquitin-like protease family profile" evidence="6">
    <location>
        <begin position="1107"/>
        <end position="1272"/>
    </location>
</feature>
<evidence type="ECO:0000259" key="7">
    <source>
        <dbReference type="PROSITE" id="PS50966"/>
    </source>
</evidence>
<dbReference type="PROSITE" id="PS50966">
    <property type="entry name" value="ZF_SWIM"/>
    <property type="match status" value="1"/>
</dbReference>
<dbReference type="Pfam" id="PF02902">
    <property type="entry name" value="Peptidase_C48"/>
    <property type="match status" value="1"/>
</dbReference>
<organism evidence="8 9">
    <name type="scientific">Phytophthora nicotianae P1569</name>
    <dbReference type="NCBI Taxonomy" id="1317065"/>
    <lineage>
        <taxon>Eukaryota</taxon>
        <taxon>Sar</taxon>
        <taxon>Stramenopiles</taxon>
        <taxon>Oomycota</taxon>
        <taxon>Peronosporomycetes</taxon>
        <taxon>Peronosporales</taxon>
        <taxon>Peronosporaceae</taxon>
        <taxon>Phytophthora</taxon>
    </lineage>
</organism>
<dbReference type="PANTHER" id="PTHR31569">
    <property type="entry name" value="SWIM-TYPE DOMAIN-CONTAINING PROTEIN"/>
    <property type="match status" value="1"/>
</dbReference>
<dbReference type="EMBL" id="ANIZ01000561">
    <property type="protein sequence ID" value="ETI54135.1"/>
    <property type="molecule type" value="Genomic_DNA"/>
</dbReference>
<keyword evidence="2" id="KW-0645">Protease</keyword>
<feature type="compositionally biased region" description="Polar residues" evidence="5">
    <location>
        <begin position="61"/>
        <end position="71"/>
    </location>
</feature>
<comment type="caution">
    <text evidence="8">The sequence shown here is derived from an EMBL/GenBank/DDBJ whole genome shotgun (WGS) entry which is preliminary data.</text>
</comment>
<evidence type="ECO:0000256" key="2">
    <source>
        <dbReference type="ARBA" id="ARBA00022670"/>
    </source>
</evidence>
<name>V9FRK6_PHYNI</name>
<dbReference type="InterPro" id="IPR007527">
    <property type="entry name" value="Znf_SWIM"/>
</dbReference>
<dbReference type="SUPFAM" id="SSF54001">
    <property type="entry name" value="Cysteine proteinases"/>
    <property type="match status" value="1"/>
</dbReference>
<evidence type="ECO:0008006" key="10">
    <source>
        <dbReference type="Google" id="ProtNLM"/>
    </source>
</evidence>
<dbReference type="Pfam" id="PF21056">
    <property type="entry name" value="ZSWIM1-3_RNaseH-like"/>
    <property type="match status" value="1"/>
</dbReference>
<evidence type="ECO:0000313" key="9">
    <source>
        <dbReference type="Proteomes" id="UP000018721"/>
    </source>
</evidence>
<dbReference type="PROSITE" id="PS50600">
    <property type="entry name" value="ULP_PROTEASE"/>
    <property type="match status" value="1"/>
</dbReference>
<keyword evidence="3" id="KW-0378">Hydrolase</keyword>
<dbReference type="OrthoDB" id="128330at2759"/>
<dbReference type="GO" id="GO:0008270">
    <property type="term" value="F:zinc ion binding"/>
    <property type="evidence" value="ECO:0007669"/>
    <property type="project" value="UniProtKB-KW"/>
</dbReference>
<sequence>MAPDLRVKAVVRPPRQGGVESDRGEAVDSDEEWVDSAAESSGTSSSTGTGSSTSKQRRSDGSGTVHTTQSGEEPVEIASPPEKTEFDSWGALDAYLKAYSAETYQSFRVRTNNKVTTRKKKIQDCGSTKPLVPEEWVYYSKTFVCTSAGMYKPRGKGKRKRQESRALDCDVQINACVQVTDSAAAVPTFGLRITAARLEHNHLLSKHSFEHYPHIRTAMEPELAGTVSELVKAEAKKKRILQFIHENSSCNPTSQDVHNLVRKLKKQTHTTQTSAKRLKQWMAEFTDEPGNVGGVFVDSVHDKTVATCITLQTKHMREIFDRFPEVVMIDATHGTNSSKYKVFSIMAHDAFEKGQFVQHAVLQNERNPTLLTALEQFKRYNPAWTRIKCILIDKDFGETSVLKKAFPDATLLLCQFHVLKYMREQIASKDYGFNAWQKQQLNGLINLLVYAKTERQYLRLREYMSHIIDAGSGRVSADSAVSGDIVLGTGRTELGAVRAQVGTGRAELGAEVGVREECKHPFKAYFAKNWDNCRQMWCVFERQNACTLGNNTNNRLESSWKQLKELVDSFMQVDECIVSIMINQAQAERKFLDAVYKLSAVHHPKYDREMNFLSKLVSEHACELVYEQYNFVTVSAKYNFHEAVPGVYFIRCDADDEDALDEPRSEYSVTKKDWTCSCLFMASRLLPCRHVFFIRKALNFENVIPTQLLNSRWLLSSLRVESELPQLSEEPFRVSRVLKETNACSDSNRKFREANFVATSISEHLSGLGMVEYRAAMKALRGVATLFKHDQYTTIPEIAGEDSLSDAYMDTTGGGRHPTTDSEEVSETLEVEQVIPRQVEDVSQSVATASSVESTQVCADQSGSVGDELDTGGDQSGSVGDELVSVAIETSADGDELDAEPAQIATEAEGVSIESDTPQDNDDHSSTLALANLTDDFQIMSPPKTKGRPKQKPRAVKAKQNQTIAMFFELLDGEPVYKSTHEKLLQFKEFLFANKPKPPIAHEISKLPPIKPLMRPEEVVRIFPMQLINKCTAKVTAYQKKKPGTLEMQLALEIVGVGVSANSTISLMRKWHTAVKFIKKIKRAWIERLDFTRHGNSSFYVEEDPAIPVLLENLPILSNEYADMVDLAAKETLSAQVMQMALHKLFDADPSVLVIDPSNIGISNGAVTTDSEYFQRALARVTKKMKVLFPINCNNNHWCAVLMDMQKGRVYVYDSMASSYSDSVRAVAQKMIMMLPDGVRPSARLVTHDPGLGVQSDSYNCGVYVLLAFEIFCGSEPLGHLDKKTLQCMRYRYLRMCMKEEGSSNSSS</sequence>
<gene>
    <name evidence="8" type="ORF">F443_03012</name>
</gene>
<dbReference type="InterPro" id="IPR052579">
    <property type="entry name" value="Zinc_finger_SWIM"/>
</dbReference>
<evidence type="ECO:0000256" key="3">
    <source>
        <dbReference type="ARBA" id="ARBA00022801"/>
    </source>
</evidence>
<feature type="domain" description="SWIM-type" evidence="7">
    <location>
        <begin position="667"/>
        <end position="699"/>
    </location>
</feature>